<dbReference type="PANTHER" id="PTHR23289:SF2">
    <property type="entry name" value="CYTOCHROME C OXIDASE ASSEMBLY PROTEIN COX15 HOMOLOG"/>
    <property type="match status" value="1"/>
</dbReference>
<dbReference type="Pfam" id="PF02628">
    <property type="entry name" value="COX15-CtaA"/>
    <property type="match status" value="1"/>
</dbReference>
<feature type="transmembrane region" description="Helical" evidence="12">
    <location>
        <begin position="327"/>
        <end position="346"/>
    </location>
</feature>
<keyword evidence="4 12" id="KW-0479">Metal-binding</keyword>
<comment type="subunit">
    <text evidence="12">Interacts with CtaB.</text>
</comment>
<dbReference type="EC" id="1.17.99.9" evidence="12"/>
<dbReference type="GO" id="GO:0046872">
    <property type="term" value="F:metal ion binding"/>
    <property type="evidence" value="ECO:0007669"/>
    <property type="project" value="UniProtKB-KW"/>
</dbReference>
<dbReference type="HAMAP" id="MF_01665">
    <property type="entry name" value="HemeA_synth_type2"/>
    <property type="match status" value="1"/>
</dbReference>
<dbReference type="KEGG" id="phr:C6569_09445"/>
<evidence type="ECO:0000256" key="5">
    <source>
        <dbReference type="ARBA" id="ARBA00022989"/>
    </source>
</evidence>
<feature type="transmembrane region" description="Helical" evidence="12">
    <location>
        <begin position="19"/>
        <end position="38"/>
    </location>
</feature>
<accession>A0A2S0NAR4</accession>
<dbReference type="OrthoDB" id="9793156at2"/>
<feature type="binding site" description="axial binding residue" evidence="12">
    <location>
        <position position="325"/>
    </location>
    <ligand>
        <name>heme</name>
        <dbReference type="ChEBI" id="CHEBI:30413"/>
    </ligand>
    <ligandPart>
        <name>Fe</name>
        <dbReference type="ChEBI" id="CHEBI:18248"/>
    </ligandPart>
</feature>
<dbReference type="InterPro" id="IPR023754">
    <property type="entry name" value="HemeA_Synthase_type2"/>
</dbReference>
<feature type="transmembrane region" description="Helical" evidence="12">
    <location>
        <begin position="205"/>
        <end position="223"/>
    </location>
</feature>
<dbReference type="GO" id="GO:0120547">
    <property type="term" value="F:heme A synthase activity"/>
    <property type="evidence" value="ECO:0007669"/>
    <property type="project" value="UniProtKB-EC"/>
</dbReference>
<evidence type="ECO:0000256" key="8">
    <source>
        <dbReference type="ARBA" id="ARBA00023133"/>
    </source>
</evidence>
<dbReference type="AlphaFoldDB" id="A0A2S0NAR4"/>
<keyword evidence="8 12" id="KW-0350">Heme biosynthesis</keyword>
<evidence type="ECO:0000256" key="4">
    <source>
        <dbReference type="ARBA" id="ARBA00022723"/>
    </source>
</evidence>
<evidence type="ECO:0000256" key="7">
    <source>
        <dbReference type="ARBA" id="ARBA00023004"/>
    </source>
</evidence>
<protein>
    <recommendedName>
        <fullName evidence="12">Heme A synthase</fullName>
        <shortName evidence="12">HAS</shortName>
        <ecNumber evidence="12">1.17.99.9</ecNumber>
    </recommendedName>
    <alternativeName>
        <fullName evidence="12">Cytochrome aa3-controlling protein</fullName>
    </alternativeName>
</protein>
<feature type="transmembrane region" description="Helical" evidence="12">
    <location>
        <begin position="270"/>
        <end position="286"/>
    </location>
</feature>
<comment type="similarity">
    <text evidence="12">Belongs to the COX15/CtaA family. Type 2 subfamily.</text>
</comment>
<sequence>MTAPADLSSRPDTDRAIRLWLLAVAALVFAMVVVGGATRLTDSGLSITEWKPVTGALPPLTAAQWAEEFAKYRASPQYQAINQGMSLGDFQFIYWWEWGHRFLGRLVGAAMLLPWLYFVARGRMSARLAAGTFAIGLLMGLQGFVGWLMVASGLRPGMVYVAPLKLMFHLSLACLIFALLVWTALRLMPERRREPVSDAVRRGGIAVLAVLALQIALGALVAGNKAGMRFNDWPLMDGALVPPMAVLFDKPSVFEAFIDSLALVQFNHRLVAYGLLGLALWHLLAARGTAYGKGATVLFGLIAAQAVIGIVTLMLVVPLWAGLLHQGFAVLVLGHALSHVFALTRAPRIAGLPAGRAVPAE</sequence>
<dbReference type="InterPro" id="IPR003780">
    <property type="entry name" value="COX15/CtaA_fam"/>
</dbReference>
<evidence type="ECO:0000256" key="3">
    <source>
        <dbReference type="ARBA" id="ARBA00022692"/>
    </source>
</evidence>
<feature type="binding site" description="axial binding residue" evidence="12">
    <location>
        <position position="268"/>
    </location>
    <ligand>
        <name>heme</name>
        <dbReference type="ChEBI" id="CHEBI:30413"/>
    </ligand>
    <ligandPart>
        <name>Fe</name>
        <dbReference type="ChEBI" id="CHEBI:18248"/>
    </ligandPart>
</feature>
<comment type="catalytic activity">
    <reaction evidence="11">
        <text>Fe(II)-heme o + 2 A + H2O = Fe(II)-heme a + 2 AH2</text>
        <dbReference type="Rhea" id="RHEA:63388"/>
        <dbReference type="ChEBI" id="CHEBI:13193"/>
        <dbReference type="ChEBI" id="CHEBI:15377"/>
        <dbReference type="ChEBI" id="CHEBI:17499"/>
        <dbReference type="ChEBI" id="CHEBI:60530"/>
        <dbReference type="ChEBI" id="CHEBI:61715"/>
        <dbReference type="EC" id="1.17.99.9"/>
    </reaction>
    <physiologicalReaction direction="left-to-right" evidence="11">
        <dbReference type="Rhea" id="RHEA:63389"/>
    </physiologicalReaction>
</comment>
<comment type="subcellular location">
    <subcellularLocation>
        <location evidence="12">Cell membrane</location>
        <topology evidence="12">Multi-pass membrane protein</topology>
    </subcellularLocation>
    <subcellularLocation>
        <location evidence="2">Membrane</location>
        <topology evidence="2">Multi-pass membrane protein</topology>
    </subcellularLocation>
</comment>
<dbReference type="GO" id="GO:0006784">
    <property type="term" value="P:heme A biosynthetic process"/>
    <property type="evidence" value="ECO:0007669"/>
    <property type="project" value="UniProtKB-UniRule"/>
</dbReference>
<evidence type="ECO:0000256" key="9">
    <source>
        <dbReference type="ARBA" id="ARBA00023136"/>
    </source>
</evidence>
<keyword evidence="14" id="KW-1185">Reference proteome</keyword>
<keyword evidence="3 12" id="KW-0812">Transmembrane</keyword>
<evidence type="ECO:0000256" key="12">
    <source>
        <dbReference type="HAMAP-Rule" id="MF_01665"/>
    </source>
</evidence>
<proteinExistence type="inferred from homology"/>
<dbReference type="Proteomes" id="UP000237889">
    <property type="component" value="Chromosome"/>
</dbReference>
<evidence type="ECO:0000256" key="11">
    <source>
        <dbReference type="ARBA" id="ARBA00048044"/>
    </source>
</evidence>
<name>A0A2S0NAR4_9HYPH</name>
<dbReference type="GO" id="GO:0005886">
    <property type="term" value="C:plasma membrane"/>
    <property type="evidence" value="ECO:0007669"/>
    <property type="project" value="UniProtKB-SubCell"/>
</dbReference>
<feature type="transmembrane region" description="Helical" evidence="12">
    <location>
        <begin position="102"/>
        <end position="120"/>
    </location>
</feature>
<reference evidence="13 14" key="1">
    <citation type="submission" date="2018-03" db="EMBL/GenBank/DDBJ databases">
        <title>Genome sequencing of Phreatobacter sp.</title>
        <authorList>
            <person name="Kim S.-J."/>
            <person name="Heo J."/>
            <person name="Kwon S.-W."/>
        </authorList>
    </citation>
    <scope>NUCLEOTIDE SEQUENCE [LARGE SCALE GENOMIC DNA]</scope>
    <source>
        <strain evidence="13 14">S-12</strain>
    </source>
</reference>
<keyword evidence="9 12" id="KW-0472">Membrane</keyword>
<feature type="transmembrane region" description="Helical" evidence="12">
    <location>
        <begin position="298"/>
        <end position="321"/>
    </location>
</feature>
<keyword evidence="12" id="KW-1003">Cell membrane</keyword>
<feature type="transmembrane region" description="Helical" evidence="12">
    <location>
        <begin position="132"/>
        <end position="154"/>
    </location>
</feature>
<gene>
    <name evidence="12" type="primary">ctaA</name>
    <name evidence="13" type="ORF">C6569_09445</name>
</gene>
<dbReference type="PANTHER" id="PTHR23289">
    <property type="entry name" value="CYTOCHROME C OXIDASE ASSEMBLY PROTEIN COX15"/>
    <property type="match status" value="1"/>
</dbReference>
<keyword evidence="7 12" id="KW-0408">Iron</keyword>
<feature type="transmembrane region" description="Helical" evidence="12">
    <location>
        <begin position="166"/>
        <end position="185"/>
    </location>
</feature>
<organism evidence="13 14">
    <name type="scientific">Phreatobacter cathodiphilus</name>
    <dbReference type="NCBI Taxonomy" id="1868589"/>
    <lineage>
        <taxon>Bacteria</taxon>
        <taxon>Pseudomonadati</taxon>
        <taxon>Pseudomonadota</taxon>
        <taxon>Alphaproteobacteria</taxon>
        <taxon>Hyphomicrobiales</taxon>
        <taxon>Phreatobacteraceae</taxon>
        <taxon>Phreatobacter</taxon>
    </lineage>
</organism>
<dbReference type="EMBL" id="CP027668">
    <property type="protein sequence ID" value="AVO45264.1"/>
    <property type="molecule type" value="Genomic_DNA"/>
</dbReference>
<evidence type="ECO:0000256" key="2">
    <source>
        <dbReference type="ARBA" id="ARBA00004141"/>
    </source>
</evidence>
<evidence type="ECO:0000256" key="10">
    <source>
        <dbReference type="ARBA" id="ARBA00044501"/>
    </source>
</evidence>
<comment type="cofactor">
    <cofactor evidence="1 12">
        <name>heme b</name>
        <dbReference type="ChEBI" id="CHEBI:60344"/>
    </cofactor>
</comment>
<evidence type="ECO:0000313" key="14">
    <source>
        <dbReference type="Proteomes" id="UP000237889"/>
    </source>
</evidence>
<evidence type="ECO:0000256" key="6">
    <source>
        <dbReference type="ARBA" id="ARBA00023002"/>
    </source>
</evidence>
<evidence type="ECO:0000313" key="13">
    <source>
        <dbReference type="EMBL" id="AVO45264.1"/>
    </source>
</evidence>
<comment type="function">
    <text evidence="12">Catalyzes the conversion of heme O to heme A by two successive hydroxylations of the methyl group at C8. The first hydroxylation forms heme I, the second hydroxylation results in an unstable dihydroxymethyl group, which spontaneously dehydrates, resulting in the formyl group of heme A.</text>
</comment>
<keyword evidence="6 12" id="KW-0560">Oxidoreductase</keyword>
<comment type="pathway">
    <text evidence="10 12">Porphyrin-containing compound metabolism; heme A biosynthesis; heme A from heme O: step 1/1.</text>
</comment>
<dbReference type="RefSeq" id="WP_106748605.1">
    <property type="nucleotide sequence ID" value="NZ_CP027668.1"/>
</dbReference>
<keyword evidence="5 12" id="KW-1133">Transmembrane helix</keyword>
<dbReference type="UniPathway" id="UPA00269">
    <property type="reaction ID" value="UER00713"/>
</dbReference>
<evidence type="ECO:0000256" key="1">
    <source>
        <dbReference type="ARBA" id="ARBA00001970"/>
    </source>
</evidence>